<dbReference type="OrthoDB" id="5353557at2759"/>
<dbReference type="InterPro" id="IPR045095">
    <property type="entry name" value="ACDP"/>
</dbReference>
<name>A0A090KWA9_STRRB</name>
<evidence type="ECO:0000256" key="5">
    <source>
        <dbReference type="ARBA" id="ARBA00022989"/>
    </source>
</evidence>
<evidence type="ECO:0000259" key="11">
    <source>
        <dbReference type="PROSITE" id="PS51846"/>
    </source>
</evidence>
<dbReference type="WBParaSite" id="SRAE_1000005200.1">
    <property type="protein sequence ID" value="SRAE_1000005200.1"/>
    <property type="gene ID" value="WBGene00256645"/>
</dbReference>
<dbReference type="CDD" id="cd04590">
    <property type="entry name" value="CBS_pair_CorC_HlyC_assoc"/>
    <property type="match status" value="1"/>
</dbReference>
<dbReference type="FunFam" id="3.10.580.10:FF:000006">
    <property type="entry name" value="DUF21 and CBS domain protein"/>
    <property type="match status" value="1"/>
</dbReference>
<sequence length="414" mass="47057">MLCYHLSTEPINNLYLLVNNIDFIISTFLKQREYLMPFWIQICIIILLILLSGLFSGLNLGLMTLTLQELELICKSGSKTEKKYAEAIIPIRKSGNLLLCSLLIGNVCVNSAISILMDDLTSGIVALIASSAGIVVFGEIFPQSLCVKKGLAVGARTIWITRFFMMLTFPLAYPISKVLDFILDDEVVSYDRKKLIELIKMTTKYKGTLSEELKIAVGAMEIADKTVKDVMTKIEDVYMLPETTILNPNTVTEIVNTGYTRIPIYANNNKNNVVSLLFIKDLALVGPDENFTIKTVCKHIEHILRFVFEDTPLKIMLEEFKKGDYHLAMIKKRIINEKEMVLCGLVTLEDIVEEILMAEIIDETDVVMDNVYKIKRTRKNKNYLSKSFQKNNNKKNEDFESKTSIIKTTKNIFN</sequence>
<dbReference type="Proteomes" id="UP000035682">
    <property type="component" value="Unplaced"/>
</dbReference>
<organism evidence="12">
    <name type="scientific">Strongyloides ratti</name>
    <name type="common">Parasitic roundworm</name>
    <dbReference type="NCBI Taxonomy" id="34506"/>
    <lineage>
        <taxon>Eukaryota</taxon>
        <taxon>Metazoa</taxon>
        <taxon>Ecdysozoa</taxon>
        <taxon>Nematoda</taxon>
        <taxon>Chromadorea</taxon>
        <taxon>Rhabditida</taxon>
        <taxon>Tylenchina</taxon>
        <taxon>Panagrolaimomorpha</taxon>
        <taxon>Strongyloidoidea</taxon>
        <taxon>Strongyloididae</taxon>
        <taxon>Strongyloides</taxon>
    </lineage>
</organism>
<feature type="transmembrane region" description="Helical" evidence="10">
    <location>
        <begin position="153"/>
        <end position="173"/>
    </location>
</feature>
<keyword evidence="7" id="KW-0129">CBS domain</keyword>
<comment type="similarity">
    <text evidence="2">Belongs to the ACDP family.</text>
</comment>
<dbReference type="GeneID" id="36374140"/>
<proteinExistence type="inferred from homology"/>
<keyword evidence="5 9" id="KW-1133">Transmembrane helix</keyword>
<keyword evidence="3 9" id="KW-0812">Transmembrane</keyword>
<feature type="domain" description="CNNM transmembrane" evidence="11">
    <location>
        <begin position="34"/>
        <end position="213"/>
    </location>
</feature>
<feature type="transmembrane region" description="Helical" evidence="10">
    <location>
        <begin position="97"/>
        <end position="117"/>
    </location>
</feature>
<dbReference type="GO" id="GO:0010960">
    <property type="term" value="P:magnesium ion homeostasis"/>
    <property type="evidence" value="ECO:0007669"/>
    <property type="project" value="InterPro"/>
</dbReference>
<accession>A0A090KWA9</accession>
<evidence type="ECO:0000256" key="2">
    <source>
        <dbReference type="ARBA" id="ARBA00010484"/>
    </source>
</evidence>
<protein>
    <submittedName>
        <fullName evidence="14">CNNM transmembrane domain-containing protein</fullName>
    </submittedName>
</protein>
<evidence type="ECO:0000256" key="8">
    <source>
        <dbReference type="ARBA" id="ARBA00023136"/>
    </source>
</evidence>
<dbReference type="AlphaFoldDB" id="A0A090KWA9"/>
<dbReference type="InterPro" id="IPR002550">
    <property type="entry name" value="CNNM"/>
</dbReference>
<dbReference type="EMBL" id="LN609528">
    <property type="protein sequence ID" value="CEF61775.1"/>
    <property type="molecule type" value="Genomic_DNA"/>
</dbReference>
<evidence type="ECO:0000256" key="9">
    <source>
        <dbReference type="PROSITE-ProRule" id="PRU01193"/>
    </source>
</evidence>
<dbReference type="STRING" id="34506.A0A090KWA9"/>
<comment type="subcellular location">
    <subcellularLocation>
        <location evidence="1">Basolateral cell membrane</location>
        <topology evidence="1">Multi-pass membrane protein</topology>
    </subcellularLocation>
</comment>
<feature type="transmembrane region" description="Helical" evidence="10">
    <location>
        <begin position="123"/>
        <end position="141"/>
    </location>
</feature>
<dbReference type="Gene3D" id="3.10.580.10">
    <property type="entry name" value="CBS-domain"/>
    <property type="match status" value="1"/>
</dbReference>
<dbReference type="RefSeq" id="XP_024500977.1">
    <property type="nucleotide sequence ID" value="XM_024646839.1"/>
</dbReference>
<dbReference type="InterPro" id="IPR046342">
    <property type="entry name" value="CBS_dom_sf"/>
</dbReference>
<evidence type="ECO:0000313" key="12">
    <source>
        <dbReference type="EMBL" id="CEF61775.1"/>
    </source>
</evidence>
<dbReference type="PANTHER" id="PTHR12064:SF94">
    <property type="entry name" value="UNEXTENDED PROTEIN"/>
    <property type="match status" value="1"/>
</dbReference>
<dbReference type="Pfam" id="PF01595">
    <property type="entry name" value="CNNM"/>
    <property type="match status" value="1"/>
</dbReference>
<dbReference type="CTD" id="36374140"/>
<reference evidence="13" key="1">
    <citation type="submission" date="2014-09" db="EMBL/GenBank/DDBJ databases">
        <authorList>
            <person name="Martin A.A."/>
        </authorList>
    </citation>
    <scope>NUCLEOTIDE SEQUENCE</scope>
    <source>
        <strain evidence="13">ED321</strain>
    </source>
</reference>
<evidence type="ECO:0000256" key="10">
    <source>
        <dbReference type="SAM" id="Phobius"/>
    </source>
</evidence>
<reference evidence="12" key="2">
    <citation type="submission" date="2014-09" db="EMBL/GenBank/DDBJ databases">
        <authorList>
            <person name="Aslett A.Martin."/>
        </authorList>
    </citation>
    <scope>NUCLEOTIDE SEQUENCE</scope>
    <source>
        <strain evidence="12">ED321 Heterogonic</strain>
    </source>
</reference>
<dbReference type="GO" id="GO:0040026">
    <property type="term" value="P:positive regulation of vulval development"/>
    <property type="evidence" value="ECO:0007669"/>
    <property type="project" value="UniProtKB-ARBA"/>
</dbReference>
<dbReference type="GO" id="GO:0040018">
    <property type="term" value="P:positive regulation of multicellular organism growth"/>
    <property type="evidence" value="ECO:0007669"/>
    <property type="project" value="UniProtKB-ARBA"/>
</dbReference>
<keyword evidence="6" id="KW-0813">Transport</keyword>
<dbReference type="WormBase" id="SRAE_1000005200">
    <property type="protein sequence ID" value="SRP11353"/>
    <property type="gene ID" value="WBGene00256645"/>
</dbReference>
<dbReference type="GO" id="GO:0008340">
    <property type="term" value="P:determination of adult lifespan"/>
    <property type="evidence" value="ECO:0007669"/>
    <property type="project" value="UniProtKB-ARBA"/>
</dbReference>
<evidence type="ECO:0000256" key="6">
    <source>
        <dbReference type="ARBA" id="ARBA00023065"/>
    </source>
</evidence>
<dbReference type="InterPro" id="IPR044751">
    <property type="entry name" value="Ion_transp-like_CBS"/>
</dbReference>
<evidence type="ECO:0000256" key="1">
    <source>
        <dbReference type="ARBA" id="ARBA00004554"/>
    </source>
</evidence>
<gene>
    <name evidence="12 14 15" type="ORF">SRAE_1000005200</name>
</gene>
<evidence type="ECO:0000256" key="3">
    <source>
        <dbReference type="ARBA" id="ARBA00022692"/>
    </source>
</evidence>
<dbReference type="GO" id="GO:1905941">
    <property type="term" value="P:positive regulation of gonad development"/>
    <property type="evidence" value="ECO:0007669"/>
    <property type="project" value="UniProtKB-ARBA"/>
</dbReference>
<feature type="transmembrane region" description="Helical" evidence="10">
    <location>
        <begin position="38"/>
        <end position="62"/>
    </location>
</feature>
<reference evidence="14" key="3">
    <citation type="submission" date="2020-12" db="UniProtKB">
        <authorList>
            <consortium name="WormBaseParasite"/>
        </authorList>
    </citation>
    <scope>IDENTIFICATION</scope>
</reference>
<keyword evidence="8 9" id="KW-0472">Membrane</keyword>
<dbReference type="SUPFAM" id="SSF54631">
    <property type="entry name" value="CBS-domain pair"/>
    <property type="match status" value="1"/>
</dbReference>
<evidence type="ECO:0000313" key="13">
    <source>
        <dbReference type="Proteomes" id="UP000035682"/>
    </source>
</evidence>
<dbReference type="GO" id="GO:0022857">
    <property type="term" value="F:transmembrane transporter activity"/>
    <property type="evidence" value="ECO:0007669"/>
    <property type="project" value="TreeGrafter"/>
</dbReference>
<keyword evidence="4" id="KW-0677">Repeat</keyword>
<evidence type="ECO:0000313" key="15">
    <source>
        <dbReference type="WormBase" id="SRAE_1000005200"/>
    </source>
</evidence>
<dbReference type="PROSITE" id="PS51846">
    <property type="entry name" value="CNNM"/>
    <property type="match status" value="1"/>
</dbReference>
<dbReference type="GO" id="GO:0016323">
    <property type="term" value="C:basolateral plasma membrane"/>
    <property type="evidence" value="ECO:0007669"/>
    <property type="project" value="UniProtKB-SubCell"/>
</dbReference>
<dbReference type="GO" id="GO:0032026">
    <property type="term" value="P:response to magnesium ion"/>
    <property type="evidence" value="ECO:0007669"/>
    <property type="project" value="UniProtKB-ARBA"/>
</dbReference>
<dbReference type="OMA" id="YFIHAIW"/>
<keyword evidence="6" id="KW-0406">Ion transport</keyword>
<evidence type="ECO:0000256" key="7">
    <source>
        <dbReference type="ARBA" id="ARBA00023122"/>
    </source>
</evidence>
<keyword evidence="13" id="KW-1185">Reference proteome</keyword>
<evidence type="ECO:0000313" key="14">
    <source>
        <dbReference type="WBParaSite" id="SRAE_1000005200.1"/>
    </source>
</evidence>
<evidence type="ECO:0000256" key="4">
    <source>
        <dbReference type="ARBA" id="ARBA00022737"/>
    </source>
</evidence>
<dbReference type="GO" id="GO:0015693">
    <property type="term" value="P:magnesium ion transport"/>
    <property type="evidence" value="ECO:0007669"/>
    <property type="project" value="UniProtKB-ARBA"/>
</dbReference>
<dbReference type="PANTHER" id="PTHR12064">
    <property type="entry name" value="METAL TRANSPORTER CNNM"/>
    <property type="match status" value="1"/>
</dbReference>